<protein>
    <submittedName>
        <fullName evidence="1">Uncharacterized protein</fullName>
    </submittedName>
</protein>
<evidence type="ECO:0000313" key="1">
    <source>
        <dbReference type="EMBL" id="KAJ1674228.1"/>
    </source>
</evidence>
<organism evidence="1 2">
    <name type="scientific">Spiromyces aspiralis</name>
    <dbReference type="NCBI Taxonomy" id="68401"/>
    <lineage>
        <taxon>Eukaryota</taxon>
        <taxon>Fungi</taxon>
        <taxon>Fungi incertae sedis</taxon>
        <taxon>Zoopagomycota</taxon>
        <taxon>Kickxellomycotina</taxon>
        <taxon>Kickxellomycetes</taxon>
        <taxon>Kickxellales</taxon>
        <taxon>Kickxellaceae</taxon>
        <taxon>Spiromyces</taxon>
    </lineage>
</organism>
<proteinExistence type="predicted"/>
<gene>
    <name evidence="1" type="ORF">EV182_003705</name>
</gene>
<evidence type="ECO:0000313" key="2">
    <source>
        <dbReference type="Proteomes" id="UP001145114"/>
    </source>
</evidence>
<reference evidence="1" key="1">
    <citation type="submission" date="2022-06" db="EMBL/GenBank/DDBJ databases">
        <title>Phylogenomic reconstructions and comparative analyses of Kickxellomycotina fungi.</title>
        <authorList>
            <person name="Reynolds N.K."/>
            <person name="Stajich J.E."/>
            <person name="Barry K."/>
            <person name="Grigoriev I.V."/>
            <person name="Crous P."/>
            <person name="Smith M.E."/>
        </authorList>
    </citation>
    <scope>NUCLEOTIDE SEQUENCE</scope>
    <source>
        <strain evidence="1">RSA 2271</strain>
    </source>
</reference>
<keyword evidence="2" id="KW-1185">Reference proteome</keyword>
<name>A0ACC1HGJ8_9FUNG</name>
<dbReference type="Proteomes" id="UP001145114">
    <property type="component" value="Unassembled WGS sequence"/>
</dbReference>
<accession>A0ACC1HGJ8</accession>
<dbReference type="EMBL" id="JAMZIH010006148">
    <property type="protein sequence ID" value="KAJ1674228.1"/>
    <property type="molecule type" value="Genomic_DNA"/>
</dbReference>
<comment type="caution">
    <text evidence="1">The sequence shown here is derived from an EMBL/GenBank/DDBJ whole genome shotgun (WGS) entry which is preliminary data.</text>
</comment>
<sequence length="287" mass="32349">MHYSQSSTKRGLSANAPTSTAASKDSTNGSATPLASTSPASPGKDKREQRPRQLLLPFALKLQRSQLVDNCFYAQHRPLLEIEAVSKKNKARLGYNSATEPATLDEPTDHSGVYSRSSSNATRPVTSIYTAKSSFFIKVPEEAHIPEFIHTGPLATTLFNRRSEGVNAHTATVEQLGFSGDEIIDIVNDYLDAVQARHALAGSSSWSSRRERSIQRTLQDRTRSQAYYLNRQLLSWMNINSMGFNKTQAVTEYRLTSVLRKRRKKMNKHKRRKLRKRTRALRKRLGK</sequence>